<dbReference type="InterPro" id="IPR056884">
    <property type="entry name" value="NPHP3-like_N"/>
</dbReference>
<proteinExistence type="predicted"/>
<keyword evidence="1" id="KW-0677">Repeat</keyword>
<feature type="transmembrane region" description="Helical" evidence="4">
    <location>
        <begin position="1343"/>
        <end position="1362"/>
    </location>
</feature>
<sequence length="1378" mass="155641">MDPIGLTANVISLIQACATIASYVSKVKEAEADCNKVTSELNSTVAILKELEALIRRLEKDDSSNRQACLSALAPLYSNNVVEVCQADLNEFVGWLNKQSEKMKRVSGKLLWPLKGKRKVENLLKKLQSQKMLFVLALQIESRHTLTDSRDAFEEFVTKQKVRNQESHWLKVMKWLRSVDYESKHKTVWARREMGTCSWLLDHPQFITWQQSSSSIMLHLRGIPGCGKSTLISTVINALQEPDESFGPCALAYHYCDFRNEDSRNPAVVLRTLLVQFTKFDPSIDTLDNLARHRNEKLHTPTFLDDIYALLVPAIRAARYTPVVVVDALDECSDFRALIQELERLHNDVAGIRILVSSRSEESIITLLKGRSFIDITKEARSVNSDIALHIDKSFDPPSRVEWIPEDLIPEVKRTLLSRASGMFRLVDAQIALLKLSHSRSDIMKSLQTLPQDLYEVYDRILLAIEERGEGSQRIVHRTLQWLFGAAGSLTLSELNEAMMIKLDPPSLDRDLGILDPSSIVEACGSLVQYNKDGDTVTISHYTVKEYFTIKRQSSNCRVPRLLLEYDWSRGKIEFNLACQSVAYLSTVSLPSSVVTSLQVVSNASHDNFSRRSPLVLALGHLKAGLQTTYPLFRHVAKYWQHYLLDESLRAPGASNRIPDDLLDRAWTFLLDRERLILLLVVCNKFPRIMSPFKPSPRFEEIPLSFLIYLAIDNWFHYFRERMLRNDQDSTNRSLHPWTRLFVAVTYHDFYIVKYEAGVNVAEESAAVLEALAPKSLDFKTLQLFFCPPRMDPCSTRSASRFALKGSSIWNLRHNCIPHNSFFYPLFEAGGDLEFESDTVATDLINNDLVPRCWHTASTLVKEGCDPSLQGNDSATFFQHNIFNITQDIVSSHPGVVDNRSLSPACWDPYILSVQLPKARDPRELDDLVSHLDNASQSISATTIRESHDAEDKLSSSAANETAILVGSGCEPSDDLHAVYPRRRLRRNRDSINKFFSAWTRLYMAVTYRDFYVGKRKVYLGINDSAEATVVLGALEPKSRGSSRLQSDVRVDPSSKHVNLSEYEQYSIWFQTIQRKLHNTFAFYSLVKAAKDLNLRSDDGATAMVTWGRDNQDHMAPVLVEAGCDPSLRDPNGHTIFWHVLNVTNDFISSHPGIVEKQILTLIETGCDPRVPISLDPKMTVLEKARSLGLVDVVSYLERSLSTTVAQEQATPAEDEAAVLVEPSREPSDDTQTLVESLSDMQVEADEVSYHALPKSEDGVHVFEKQWEAFESSTTKEIEHADALSQTERKREPESNKIAISNADDVQPTRPHGSEIEGNLPDNAVHPRPNIPDSLARNGELRGVLWTGISGLAVLYCSYLMVLKIIYYMTGDTSWIVE</sequence>
<evidence type="ECO:0000256" key="4">
    <source>
        <dbReference type="SAM" id="Phobius"/>
    </source>
</evidence>
<dbReference type="SUPFAM" id="SSF48403">
    <property type="entry name" value="Ankyrin repeat"/>
    <property type="match status" value="1"/>
</dbReference>
<dbReference type="Gene3D" id="1.25.40.20">
    <property type="entry name" value="Ankyrin repeat-containing domain"/>
    <property type="match status" value="1"/>
</dbReference>
<feature type="domain" description="Nephrocystin 3-like N-terminal" evidence="5">
    <location>
        <begin position="195"/>
        <end position="359"/>
    </location>
</feature>
<dbReference type="Pfam" id="PF24883">
    <property type="entry name" value="NPHP3_N"/>
    <property type="match status" value="1"/>
</dbReference>
<evidence type="ECO:0000256" key="1">
    <source>
        <dbReference type="ARBA" id="ARBA00022737"/>
    </source>
</evidence>
<dbReference type="SUPFAM" id="SSF52540">
    <property type="entry name" value="P-loop containing nucleoside triphosphate hydrolases"/>
    <property type="match status" value="1"/>
</dbReference>
<keyword evidence="4" id="KW-0812">Transmembrane</keyword>
<protein>
    <recommendedName>
        <fullName evidence="5">Nephrocystin 3-like N-terminal domain-containing protein</fullName>
    </recommendedName>
</protein>
<feature type="coiled-coil region" evidence="2">
    <location>
        <begin position="20"/>
        <end position="61"/>
    </location>
</feature>
<evidence type="ECO:0000313" key="7">
    <source>
        <dbReference type="Proteomes" id="UP001497453"/>
    </source>
</evidence>
<dbReference type="EMBL" id="OZ037947">
    <property type="protein sequence ID" value="CAL1705884.1"/>
    <property type="molecule type" value="Genomic_DNA"/>
</dbReference>
<name>A0ABP1DFY5_9APHY</name>
<evidence type="ECO:0000259" key="5">
    <source>
        <dbReference type="Pfam" id="PF24883"/>
    </source>
</evidence>
<dbReference type="InterPro" id="IPR027417">
    <property type="entry name" value="P-loop_NTPase"/>
</dbReference>
<evidence type="ECO:0000256" key="2">
    <source>
        <dbReference type="SAM" id="Coils"/>
    </source>
</evidence>
<feature type="region of interest" description="Disordered" evidence="3">
    <location>
        <begin position="1274"/>
        <end position="1331"/>
    </location>
</feature>
<gene>
    <name evidence="6" type="ORF">GFSPODELE1_LOCUS5632</name>
</gene>
<dbReference type="InterPro" id="IPR036770">
    <property type="entry name" value="Ankyrin_rpt-contain_sf"/>
</dbReference>
<dbReference type="Proteomes" id="UP001497453">
    <property type="component" value="Chromosome 4"/>
</dbReference>
<organism evidence="6 7">
    <name type="scientific">Somion occarium</name>
    <dbReference type="NCBI Taxonomy" id="3059160"/>
    <lineage>
        <taxon>Eukaryota</taxon>
        <taxon>Fungi</taxon>
        <taxon>Dikarya</taxon>
        <taxon>Basidiomycota</taxon>
        <taxon>Agaricomycotina</taxon>
        <taxon>Agaricomycetes</taxon>
        <taxon>Polyporales</taxon>
        <taxon>Cerrenaceae</taxon>
        <taxon>Somion</taxon>
    </lineage>
</organism>
<keyword evidence="4" id="KW-1133">Transmembrane helix</keyword>
<reference evidence="7" key="1">
    <citation type="submission" date="2024-04" db="EMBL/GenBank/DDBJ databases">
        <authorList>
            <person name="Shaw F."/>
            <person name="Minotto A."/>
        </authorList>
    </citation>
    <scope>NUCLEOTIDE SEQUENCE [LARGE SCALE GENOMIC DNA]</scope>
</reference>
<dbReference type="PANTHER" id="PTHR10039">
    <property type="entry name" value="AMELOGENIN"/>
    <property type="match status" value="1"/>
</dbReference>
<feature type="compositionally biased region" description="Basic and acidic residues" evidence="3">
    <location>
        <begin position="1274"/>
        <end position="1295"/>
    </location>
</feature>
<keyword evidence="2" id="KW-0175">Coiled coil</keyword>
<dbReference type="PANTHER" id="PTHR10039:SF16">
    <property type="entry name" value="GPI INOSITOL-DEACYLASE"/>
    <property type="match status" value="1"/>
</dbReference>
<dbReference type="Gene3D" id="3.40.50.300">
    <property type="entry name" value="P-loop containing nucleotide triphosphate hydrolases"/>
    <property type="match status" value="1"/>
</dbReference>
<evidence type="ECO:0000256" key="3">
    <source>
        <dbReference type="SAM" id="MobiDB-lite"/>
    </source>
</evidence>
<evidence type="ECO:0000313" key="6">
    <source>
        <dbReference type="EMBL" id="CAL1705884.1"/>
    </source>
</evidence>
<keyword evidence="7" id="KW-1185">Reference proteome</keyword>
<keyword evidence="4" id="KW-0472">Membrane</keyword>
<accession>A0ABP1DFY5</accession>